<reference evidence="1 2" key="1">
    <citation type="submission" date="2018-06" db="EMBL/GenBank/DDBJ databases">
        <title>Genomic Encyclopedia of Type Strains, Phase III (KMG-III): the genomes of soil and plant-associated and newly described type strains.</title>
        <authorList>
            <person name="Whitman W."/>
        </authorList>
    </citation>
    <scope>NUCLEOTIDE SEQUENCE [LARGE SCALE GENOMIC DNA]</scope>
    <source>
        <strain evidence="1 2">CECT 9025</strain>
    </source>
</reference>
<sequence length="86" mass="8821">MRCSTLLLTMTLCSSGCDVTPANDAAVRDASAELRRAHAGALLDDGGPHSRRTGEALLTALSCGWGETLCGGASVFRAWVGGRAAE</sequence>
<name>A0A318SSD8_9RHOB</name>
<protein>
    <submittedName>
        <fullName evidence="1">Uncharacterized protein</fullName>
    </submittedName>
</protein>
<dbReference type="Proteomes" id="UP000248311">
    <property type="component" value="Unassembled WGS sequence"/>
</dbReference>
<gene>
    <name evidence="1" type="ORF">DFP88_11110</name>
</gene>
<dbReference type="RefSeq" id="WP_110815692.1">
    <property type="nucleotide sequence ID" value="NZ_QJTE01000011.1"/>
</dbReference>
<organism evidence="1 2">
    <name type="scientific">Pseudoroseicyclus aestuarii</name>
    <dbReference type="NCBI Taxonomy" id="1795041"/>
    <lineage>
        <taxon>Bacteria</taxon>
        <taxon>Pseudomonadati</taxon>
        <taxon>Pseudomonadota</taxon>
        <taxon>Alphaproteobacteria</taxon>
        <taxon>Rhodobacterales</taxon>
        <taxon>Paracoccaceae</taxon>
        <taxon>Pseudoroseicyclus</taxon>
    </lineage>
</organism>
<keyword evidence="2" id="KW-1185">Reference proteome</keyword>
<evidence type="ECO:0000313" key="2">
    <source>
        <dbReference type="Proteomes" id="UP000248311"/>
    </source>
</evidence>
<evidence type="ECO:0000313" key="1">
    <source>
        <dbReference type="EMBL" id="PYE80800.1"/>
    </source>
</evidence>
<dbReference type="AlphaFoldDB" id="A0A318SSD8"/>
<proteinExistence type="predicted"/>
<comment type="caution">
    <text evidence="1">The sequence shown here is derived from an EMBL/GenBank/DDBJ whole genome shotgun (WGS) entry which is preliminary data.</text>
</comment>
<dbReference type="EMBL" id="QJTE01000011">
    <property type="protein sequence ID" value="PYE80800.1"/>
    <property type="molecule type" value="Genomic_DNA"/>
</dbReference>
<accession>A0A318SSD8</accession>